<comment type="caution">
    <text evidence="2">The sequence shown here is derived from an EMBL/GenBank/DDBJ whole genome shotgun (WGS) entry which is preliminary data.</text>
</comment>
<gene>
    <name evidence="2" type="ORF">WA026_023042</name>
</gene>
<protein>
    <submittedName>
        <fullName evidence="2">Uncharacterized protein</fullName>
    </submittedName>
</protein>
<keyword evidence="1" id="KW-0732">Signal</keyword>
<keyword evidence="3" id="KW-1185">Reference proteome</keyword>
<organism evidence="2 3">
    <name type="scientific">Henosepilachna vigintioctopunctata</name>
    <dbReference type="NCBI Taxonomy" id="420089"/>
    <lineage>
        <taxon>Eukaryota</taxon>
        <taxon>Metazoa</taxon>
        <taxon>Ecdysozoa</taxon>
        <taxon>Arthropoda</taxon>
        <taxon>Hexapoda</taxon>
        <taxon>Insecta</taxon>
        <taxon>Pterygota</taxon>
        <taxon>Neoptera</taxon>
        <taxon>Endopterygota</taxon>
        <taxon>Coleoptera</taxon>
        <taxon>Polyphaga</taxon>
        <taxon>Cucujiformia</taxon>
        <taxon>Coccinelloidea</taxon>
        <taxon>Coccinellidae</taxon>
        <taxon>Epilachninae</taxon>
        <taxon>Epilachnini</taxon>
        <taxon>Henosepilachna</taxon>
    </lineage>
</organism>
<dbReference type="InterPro" id="IPR036058">
    <property type="entry name" value="Kazal_dom_sf"/>
</dbReference>
<dbReference type="EMBL" id="JARQZJ010000142">
    <property type="protein sequence ID" value="KAK9892985.1"/>
    <property type="molecule type" value="Genomic_DNA"/>
</dbReference>
<accession>A0AAW1VJG6</accession>
<dbReference type="SUPFAM" id="SSF100895">
    <property type="entry name" value="Kazal-type serine protease inhibitors"/>
    <property type="match status" value="1"/>
</dbReference>
<dbReference type="Proteomes" id="UP001431783">
    <property type="component" value="Unassembled WGS sequence"/>
</dbReference>
<proteinExistence type="predicted"/>
<evidence type="ECO:0000256" key="1">
    <source>
        <dbReference type="SAM" id="SignalP"/>
    </source>
</evidence>
<evidence type="ECO:0000313" key="3">
    <source>
        <dbReference type="Proteomes" id="UP001431783"/>
    </source>
</evidence>
<feature type="signal peptide" evidence="1">
    <location>
        <begin position="1"/>
        <end position="21"/>
    </location>
</feature>
<dbReference type="AlphaFoldDB" id="A0AAW1VJG6"/>
<name>A0AAW1VJG6_9CUCU</name>
<evidence type="ECO:0000313" key="2">
    <source>
        <dbReference type="EMBL" id="KAK9892985.1"/>
    </source>
</evidence>
<reference evidence="2 3" key="1">
    <citation type="submission" date="2023-03" db="EMBL/GenBank/DDBJ databases">
        <title>Genome insight into feeding habits of ladybird beetles.</title>
        <authorList>
            <person name="Li H.-S."/>
            <person name="Huang Y.-H."/>
            <person name="Pang H."/>
        </authorList>
    </citation>
    <scope>NUCLEOTIDE SEQUENCE [LARGE SCALE GENOMIC DNA]</scope>
    <source>
        <strain evidence="2">SYSU_2023b</strain>
        <tissue evidence="2">Whole body</tissue>
    </source>
</reference>
<sequence>MMFKPFTLIATGLIFWYSVESEYMDIHDLVKECFEKECGSTSSNTNDNSTDGKVCGVNGVIYDNIAALECASKCAQKWGNEIVEKPLGFCSDNPTVLDFY</sequence>
<feature type="chain" id="PRO_5043811075" evidence="1">
    <location>
        <begin position="22"/>
        <end position="100"/>
    </location>
</feature>